<dbReference type="SUPFAM" id="SSF53335">
    <property type="entry name" value="S-adenosyl-L-methionine-dependent methyltransferases"/>
    <property type="match status" value="1"/>
</dbReference>
<dbReference type="PROSITE" id="PS01279">
    <property type="entry name" value="PCMT"/>
    <property type="match status" value="1"/>
</dbReference>
<keyword evidence="5 7" id="KW-0808">Transferase</keyword>
<dbReference type="PANTHER" id="PTHR11579">
    <property type="entry name" value="PROTEIN-L-ISOASPARTATE O-METHYLTRANSFERASE"/>
    <property type="match status" value="1"/>
</dbReference>
<protein>
    <recommendedName>
        <fullName evidence="7">Protein-L-isoaspartate O-methyltransferase</fullName>
        <ecNumber evidence="7">2.1.1.77</ecNumber>
    </recommendedName>
    <alternativeName>
        <fullName evidence="7">L-isoaspartyl protein carboxyl methyltransferase</fullName>
    </alternativeName>
    <alternativeName>
        <fullName evidence="7">Protein L-isoaspartyl methyltransferase</fullName>
    </alternativeName>
    <alternativeName>
        <fullName evidence="7">Protein-beta-aspartate methyltransferase</fullName>
        <shortName evidence="7">PIMT</shortName>
    </alternativeName>
</protein>
<dbReference type="InterPro" id="IPR029063">
    <property type="entry name" value="SAM-dependent_MTases_sf"/>
</dbReference>
<keyword evidence="3 7" id="KW-0963">Cytoplasm</keyword>
<comment type="similarity">
    <text evidence="2 7">Belongs to the methyltransferase superfamily. L-isoaspartyl/D-aspartyl protein methyltransferase family.</text>
</comment>
<feature type="active site" evidence="7">
    <location>
        <position position="108"/>
    </location>
</feature>
<comment type="subcellular location">
    <subcellularLocation>
        <location evidence="1 7">Cytoplasm</location>
    </subcellularLocation>
</comment>
<dbReference type="GO" id="GO:0004719">
    <property type="term" value="F:protein-L-isoaspartate (D-aspartate) O-methyltransferase activity"/>
    <property type="evidence" value="ECO:0007669"/>
    <property type="project" value="UniProtKB-UniRule"/>
</dbReference>
<keyword evidence="4 7" id="KW-0489">Methyltransferase</keyword>
<dbReference type="InterPro" id="IPR000682">
    <property type="entry name" value="PCMT"/>
</dbReference>
<sequence>MPHVHHRECTLPSISTRLQKTAWPRLLFGLVTLWLGLDMQPVFAQGRDPYLAPRHQMVTEFIEREGVKNPRVLSSMRQVPRHEFVLPTQKQQAYFDQAMPIGHKQTISPPYIVAYETEAIDPQPTDKVLEIGTGSGYQAAVLSNLVQEVYTIEIVEPLGKTAAERLKRLGYNNVKVKVGDGYQGWAEHAPFDKILVTCSPEDVPKPLVDQLKEGGKMIIPLGERYQQVFHLMEKKDGQMISQKLIPVLFVPMTGAAEDERKVKPDPMHPQLVNGDFETDENNDGMVDHWYYQRQVKLETADVHGGKVAVTLSNSEPGRMAQLVQGMPVDGIRLGTMDVSLWAKAKGMRSSREGNERPELSVIFFDDLRRTVAEVSVPISTGTYEWQEFRKSFAIPTKAREAIIFMSLQGATGDLTIDDLQIRTQFRKP</sequence>
<accession>A0A1C3ENJ1</accession>
<evidence type="ECO:0000313" key="9">
    <source>
        <dbReference type="Proteomes" id="UP000094828"/>
    </source>
</evidence>
<dbReference type="STRING" id="1841610.A6X21_03850"/>
<dbReference type="InterPro" id="IPR008979">
    <property type="entry name" value="Galactose-bd-like_sf"/>
</dbReference>
<evidence type="ECO:0000313" key="8">
    <source>
        <dbReference type="EMBL" id="ODA34801.1"/>
    </source>
</evidence>
<dbReference type="FunFam" id="3.40.50.150:FF:000010">
    <property type="entry name" value="Protein-L-isoaspartate O-methyltransferase"/>
    <property type="match status" value="1"/>
</dbReference>
<evidence type="ECO:0000256" key="6">
    <source>
        <dbReference type="ARBA" id="ARBA00022691"/>
    </source>
</evidence>
<dbReference type="NCBIfam" id="NF001453">
    <property type="entry name" value="PRK00312.1"/>
    <property type="match status" value="1"/>
</dbReference>
<dbReference type="PANTHER" id="PTHR11579:SF0">
    <property type="entry name" value="PROTEIN-L-ISOASPARTATE(D-ASPARTATE) O-METHYLTRANSFERASE"/>
    <property type="match status" value="1"/>
</dbReference>
<evidence type="ECO:0000256" key="2">
    <source>
        <dbReference type="ARBA" id="ARBA00005369"/>
    </source>
</evidence>
<dbReference type="HAMAP" id="MF_00090">
    <property type="entry name" value="PIMT"/>
    <property type="match status" value="1"/>
</dbReference>
<evidence type="ECO:0000256" key="3">
    <source>
        <dbReference type="ARBA" id="ARBA00022490"/>
    </source>
</evidence>
<dbReference type="NCBIfam" id="TIGR00080">
    <property type="entry name" value="pimt"/>
    <property type="match status" value="1"/>
</dbReference>
<dbReference type="EMBL" id="LYDR01000039">
    <property type="protein sequence ID" value="ODA34801.1"/>
    <property type="molecule type" value="Genomic_DNA"/>
</dbReference>
<dbReference type="Pfam" id="PF01135">
    <property type="entry name" value="PCMT"/>
    <property type="match status" value="1"/>
</dbReference>
<dbReference type="Gene3D" id="2.60.120.260">
    <property type="entry name" value="Galactose-binding domain-like"/>
    <property type="match status" value="1"/>
</dbReference>
<evidence type="ECO:0000256" key="1">
    <source>
        <dbReference type="ARBA" id="ARBA00004496"/>
    </source>
</evidence>
<dbReference type="Proteomes" id="UP000094828">
    <property type="component" value="Unassembled WGS sequence"/>
</dbReference>
<evidence type="ECO:0000256" key="7">
    <source>
        <dbReference type="HAMAP-Rule" id="MF_00090"/>
    </source>
</evidence>
<reference evidence="8 9" key="1">
    <citation type="submission" date="2016-05" db="EMBL/GenBank/DDBJ databases">
        <title>Genomic and physiological characterization of Planctopirus sp. isolated from fresh water lake.</title>
        <authorList>
            <person name="Subhash Y."/>
            <person name="Ramana C."/>
        </authorList>
    </citation>
    <scope>NUCLEOTIDE SEQUENCE [LARGE SCALE GENOMIC DNA]</scope>
    <source>
        <strain evidence="8 9">JC280</strain>
    </source>
</reference>
<dbReference type="AlphaFoldDB" id="A0A1C3ENJ1"/>
<evidence type="ECO:0000256" key="4">
    <source>
        <dbReference type="ARBA" id="ARBA00022603"/>
    </source>
</evidence>
<dbReference type="Gene3D" id="3.40.50.150">
    <property type="entry name" value="Vaccinia Virus protein VP39"/>
    <property type="match status" value="1"/>
</dbReference>
<organism evidence="8 9">
    <name type="scientific">Planctopirus hydrillae</name>
    <dbReference type="NCBI Taxonomy" id="1841610"/>
    <lineage>
        <taxon>Bacteria</taxon>
        <taxon>Pseudomonadati</taxon>
        <taxon>Planctomycetota</taxon>
        <taxon>Planctomycetia</taxon>
        <taxon>Planctomycetales</taxon>
        <taxon>Planctomycetaceae</taxon>
        <taxon>Planctopirus</taxon>
    </lineage>
</organism>
<dbReference type="GO" id="GO:0030091">
    <property type="term" value="P:protein repair"/>
    <property type="evidence" value="ECO:0007669"/>
    <property type="project" value="UniProtKB-UniRule"/>
</dbReference>
<dbReference type="SUPFAM" id="SSF49785">
    <property type="entry name" value="Galactose-binding domain-like"/>
    <property type="match status" value="1"/>
</dbReference>
<dbReference type="CDD" id="cd02440">
    <property type="entry name" value="AdoMet_MTases"/>
    <property type="match status" value="1"/>
</dbReference>
<keyword evidence="9" id="KW-1185">Reference proteome</keyword>
<dbReference type="OrthoDB" id="9772751at2"/>
<dbReference type="GO" id="GO:0005737">
    <property type="term" value="C:cytoplasm"/>
    <property type="evidence" value="ECO:0007669"/>
    <property type="project" value="UniProtKB-SubCell"/>
</dbReference>
<proteinExistence type="inferred from homology"/>
<comment type="caution">
    <text evidence="8">The sequence shown here is derived from an EMBL/GenBank/DDBJ whole genome shotgun (WGS) entry which is preliminary data.</text>
</comment>
<dbReference type="EC" id="2.1.1.77" evidence="7"/>
<comment type="function">
    <text evidence="7">Catalyzes the methyl esterification of L-isoaspartyl residues in peptides and proteins that result from spontaneous decomposition of normal L-aspartyl and L-asparaginyl residues. It plays a role in the repair and/or degradation of damaged proteins.</text>
</comment>
<dbReference type="GO" id="GO:0032259">
    <property type="term" value="P:methylation"/>
    <property type="evidence" value="ECO:0007669"/>
    <property type="project" value="UniProtKB-KW"/>
</dbReference>
<keyword evidence="6 7" id="KW-0949">S-adenosyl-L-methionine</keyword>
<name>A0A1C3ENJ1_9PLAN</name>
<gene>
    <name evidence="7" type="primary">pcm</name>
    <name evidence="8" type="ORF">A6X21_03850</name>
</gene>
<evidence type="ECO:0000256" key="5">
    <source>
        <dbReference type="ARBA" id="ARBA00022679"/>
    </source>
</evidence>
<comment type="catalytic activity">
    <reaction evidence="7">
        <text>[protein]-L-isoaspartate + S-adenosyl-L-methionine = [protein]-L-isoaspartate alpha-methyl ester + S-adenosyl-L-homocysteine</text>
        <dbReference type="Rhea" id="RHEA:12705"/>
        <dbReference type="Rhea" id="RHEA-COMP:12143"/>
        <dbReference type="Rhea" id="RHEA-COMP:12144"/>
        <dbReference type="ChEBI" id="CHEBI:57856"/>
        <dbReference type="ChEBI" id="CHEBI:59789"/>
        <dbReference type="ChEBI" id="CHEBI:90596"/>
        <dbReference type="ChEBI" id="CHEBI:90598"/>
        <dbReference type="EC" id="2.1.1.77"/>
    </reaction>
</comment>